<feature type="compositionally biased region" description="Polar residues" evidence="5">
    <location>
        <begin position="228"/>
        <end position="238"/>
    </location>
</feature>
<evidence type="ECO:0000259" key="6">
    <source>
        <dbReference type="PROSITE" id="PS51722"/>
    </source>
</evidence>
<evidence type="ECO:0000256" key="1">
    <source>
        <dbReference type="ARBA" id="ARBA00022741"/>
    </source>
</evidence>
<reference evidence="7 8" key="1">
    <citation type="journal article" date="2023" name="Arcadia Sci">
        <title>De novo assembly of a long-read Amblyomma americanum tick genome.</title>
        <authorList>
            <person name="Chou S."/>
            <person name="Poskanzer K.E."/>
            <person name="Rollins M."/>
            <person name="Thuy-Boun P.S."/>
        </authorList>
    </citation>
    <scope>NUCLEOTIDE SEQUENCE [LARGE SCALE GENOMIC DNA]</scope>
    <source>
        <strain evidence="7">F_SG_1</strain>
        <tissue evidence="7">Salivary glands</tissue>
    </source>
</reference>
<dbReference type="NCBIfam" id="TIGR00231">
    <property type="entry name" value="small_GTP"/>
    <property type="match status" value="1"/>
</dbReference>
<dbReference type="GO" id="GO:0005525">
    <property type="term" value="F:GTP binding"/>
    <property type="evidence" value="ECO:0007669"/>
    <property type="project" value="UniProtKB-KW"/>
</dbReference>
<dbReference type="InterPro" id="IPR027417">
    <property type="entry name" value="P-loop_NTPase"/>
</dbReference>
<dbReference type="SUPFAM" id="SSF52540">
    <property type="entry name" value="P-loop containing nucleoside triphosphate hydrolases"/>
    <property type="match status" value="1"/>
</dbReference>
<dbReference type="FunFam" id="3.40.50.300:FF:000514">
    <property type="entry name" value="Ribosome-releasing factor 2, mitochondrial"/>
    <property type="match status" value="1"/>
</dbReference>
<dbReference type="PANTHER" id="PTHR43261">
    <property type="entry name" value="TRANSLATION ELONGATION FACTOR G-RELATED"/>
    <property type="match status" value="1"/>
</dbReference>
<sequence length="248" mass="27342">MLMARGLPNPLIRTAAPLCRCLCTARASRDERSAPVQTKQRKVRNIGIVAHVDAGKTTITERILFYSGLTRAMGEVHDGDTVTDCLPQERERGISITAATVTFPWRDHRINLIDTPGHVDFSMEVERSLRVMDGAVTLLDGSEGVQAQTITVWEQACRHKLPRLIFVNKMDKSAANFDSCISDVRAKLAASPLVVQVPLKSADRVIGVVDLVSMEAVVWPTDSHQGRTFTRTPLQSGTGHYDKAAKKR</sequence>
<feature type="domain" description="Tr-type G" evidence="6">
    <location>
        <begin position="41"/>
        <end position="248"/>
    </location>
</feature>
<feature type="region of interest" description="Disordered" evidence="5">
    <location>
        <begin position="228"/>
        <end position="248"/>
    </location>
</feature>
<proteinExistence type="predicted"/>
<evidence type="ECO:0000256" key="5">
    <source>
        <dbReference type="SAM" id="MobiDB-lite"/>
    </source>
</evidence>
<keyword evidence="3" id="KW-0496">Mitochondrion</keyword>
<name>A0AAQ4D4Q3_AMBAM</name>
<protein>
    <recommendedName>
        <fullName evidence="6">Tr-type G domain-containing protein</fullName>
    </recommendedName>
</protein>
<dbReference type="AlphaFoldDB" id="A0AAQ4D4Q3"/>
<organism evidence="7 8">
    <name type="scientific">Amblyomma americanum</name>
    <name type="common">Lone star tick</name>
    <dbReference type="NCBI Taxonomy" id="6943"/>
    <lineage>
        <taxon>Eukaryota</taxon>
        <taxon>Metazoa</taxon>
        <taxon>Ecdysozoa</taxon>
        <taxon>Arthropoda</taxon>
        <taxon>Chelicerata</taxon>
        <taxon>Arachnida</taxon>
        <taxon>Acari</taxon>
        <taxon>Parasitiformes</taxon>
        <taxon>Ixodida</taxon>
        <taxon>Ixodoidea</taxon>
        <taxon>Ixodidae</taxon>
        <taxon>Amblyomminae</taxon>
        <taxon>Amblyomma</taxon>
    </lineage>
</organism>
<dbReference type="GO" id="GO:0032790">
    <property type="term" value="P:ribosome disassembly"/>
    <property type="evidence" value="ECO:0007669"/>
    <property type="project" value="TreeGrafter"/>
</dbReference>
<dbReference type="GO" id="GO:0003924">
    <property type="term" value="F:GTPase activity"/>
    <property type="evidence" value="ECO:0007669"/>
    <property type="project" value="InterPro"/>
</dbReference>
<keyword evidence="1" id="KW-0547">Nucleotide-binding</keyword>
<accession>A0AAQ4D4Q3</accession>
<evidence type="ECO:0000256" key="3">
    <source>
        <dbReference type="ARBA" id="ARBA00023128"/>
    </source>
</evidence>
<dbReference type="Pfam" id="PF00009">
    <property type="entry name" value="GTP_EFTU"/>
    <property type="match status" value="1"/>
</dbReference>
<evidence type="ECO:0000313" key="8">
    <source>
        <dbReference type="Proteomes" id="UP001321473"/>
    </source>
</evidence>
<dbReference type="PROSITE" id="PS51722">
    <property type="entry name" value="G_TR_2"/>
    <property type="match status" value="1"/>
</dbReference>
<dbReference type="Gene3D" id="3.40.50.300">
    <property type="entry name" value="P-loop containing nucleotide triphosphate hydrolases"/>
    <property type="match status" value="1"/>
</dbReference>
<gene>
    <name evidence="7" type="ORF">V5799_004930</name>
</gene>
<keyword evidence="2" id="KW-0648">Protein biosynthesis</keyword>
<dbReference type="InterPro" id="IPR000795">
    <property type="entry name" value="T_Tr_GTP-bd_dom"/>
</dbReference>
<dbReference type="InterPro" id="IPR005225">
    <property type="entry name" value="Small_GTP-bd"/>
</dbReference>
<dbReference type="PANTHER" id="PTHR43261:SF1">
    <property type="entry name" value="RIBOSOME-RELEASING FACTOR 2, MITOCHONDRIAL"/>
    <property type="match status" value="1"/>
</dbReference>
<dbReference type="GO" id="GO:0032543">
    <property type="term" value="P:mitochondrial translation"/>
    <property type="evidence" value="ECO:0007669"/>
    <property type="project" value="TreeGrafter"/>
</dbReference>
<evidence type="ECO:0000256" key="2">
    <source>
        <dbReference type="ARBA" id="ARBA00022917"/>
    </source>
</evidence>
<evidence type="ECO:0000313" key="7">
    <source>
        <dbReference type="EMBL" id="KAK8757443.1"/>
    </source>
</evidence>
<dbReference type="GO" id="GO:0005759">
    <property type="term" value="C:mitochondrial matrix"/>
    <property type="evidence" value="ECO:0007669"/>
    <property type="project" value="UniProtKB-ARBA"/>
</dbReference>
<dbReference type="EMBL" id="JARKHS020035193">
    <property type="protein sequence ID" value="KAK8757443.1"/>
    <property type="molecule type" value="Genomic_DNA"/>
</dbReference>
<comment type="caution">
    <text evidence="7">The sequence shown here is derived from an EMBL/GenBank/DDBJ whole genome shotgun (WGS) entry which is preliminary data.</text>
</comment>
<keyword evidence="4" id="KW-0342">GTP-binding</keyword>
<keyword evidence="8" id="KW-1185">Reference proteome</keyword>
<dbReference type="Proteomes" id="UP001321473">
    <property type="component" value="Unassembled WGS sequence"/>
</dbReference>
<dbReference type="PRINTS" id="PR00315">
    <property type="entry name" value="ELONGATNFCT"/>
</dbReference>
<evidence type="ECO:0000256" key="4">
    <source>
        <dbReference type="ARBA" id="ARBA00023134"/>
    </source>
</evidence>